<dbReference type="SUPFAM" id="SSF51206">
    <property type="entry name" value="cAMP-binding domain-like"/>
    <property type="match status" value="1"/>
</dbReference>
<dbReference type="InterPro" id="IPR052706">
    <property type="entry name" value="Membrane-Transporter-like"/>
</dbReference>
<dbReference type="InterPro" id="IPR014710">
    <property type="entry name" value="RmlC-like_jellyroll"/>
</dbReference>
<gene>
    <name evidence="8" type="ORF">ACHAWO_005546</name>
</gene>
<evidence type="ECO:0000259" key="6">
    <source>
        <dbReference type="PROSITE" id="PS50042"/>
    </source>
</evidence>
<dbReference type="InterPro" id="IPR011547">
    <property type="entry name" value="SLC26A/SulP_dom"/>
</dbReference>
<dbReference type="Gene3D" id="3.30.750.24">
    <property type="entry name" value="STAS domain"/>
    <property type="match status" value="1"/>
</dbReference>
<dbReference type="Pfam" id="PF00916">
    <property type="entry name" value="Sulfate_transp"/>
    <property type="match status" value="1"/>
</dbReference>
<feature type="transmembrane region" description="Helical" evidence="5">
    <location>
        <begin position="419"/>
        <end position="440"/>
    </location>
</feature>
<evidence type="ECO:0000256" key="3">
    <source>
        <dbReference type="ARBA" id="ARBA00022989"/>
    </source>
</evidence>
<evidence type="ECO:0000256" key="4">
    <source>
        <dbReference type="ARBA" id="ARBA00023136"/>
    </source>
</evidence>
<feature type="transmembrane region" description="Helical" evidence="5">
    <location>
        <begin position="112"/>
        <end position="132"/>
    </location>
</feature>
<evidence type="ECO:0000256" key="2">
    <source>
        <dbReference type="ARBA" id="ARBA00022692"/>
    </source>
</evidence>
<dbReference type="InterPro" id="IPR000595">
    <property type="entry name" value="cNMP-bd_dom"/>
</dbReference>
<dbReference type="PANTHER" id="PTHR43310:SF4">
    <property type="entry name" value="AFR304WP"/>
    <property type="match status" value="1"/>
</dbReference>
<dbReference type="CDD" id="cd00038">
    <property type="entry name" value="CAP_ED"/>
    <property type="match status" value="1"/>
</dbReference>
<protein>
    <recommendedName>
        <fullName evidence="10">Sulfate Permease (SulP) Family</fullName>
    </recommendedName>
</protein>
<feature type="transmembrane region" description="Helical" evidence="5">
    <location>
        <begin position="280"/>
        <end position="299"/>
    </location>
</feature>
<evidence type="ECO:0000313" key="8">
    <source>
        <dbReference type="EMBL" id="KAL3775838.1"/>
    </source>
</evidence>
<feature type="transmembrane region" description="Helical" evidence="5">
    <location>
        <begin position="555"/>
        <end position="584"/>
    </location>
</feature>
<reference evidence="8 9" key="1">
    <citation type="submission" date="2024-10" db="EMBL/GenBank/DDBJ databases">
        <title>Updated reference genomes for cyclostephanoid diatoms.</title>
        <authorList>
            <person name="Roberts W.R."/>
            <person name="Alverson A.J."/>
        </authorList>
    </citation>
    <scope>NUCLEOTIDE SEQUENCE [LARGE SCALE GENOMIC DNA]</scope>
    <source>
        <strain evidence="8 9">AJA010-31</strain>
    </source>
</reference>
<keyword evidence="3 5" id="KW-1133">Transmembrane helix</keyword>
<dbReference type="CDD" id="cd07042">
    <property type="entry name" value="STAS_SulP_like_sulfate_transporter"/>
    <property type="match status" value="1"/>
</dbReference>
<dbReference type="Pfam" id="PF00027">
    <property type="entry name" value="cNMP_binding"/>
    <property type="match status" value="1"/>
</dbReference>
<dbReference type="GO" id="GO:0016020">
    <property type="term" value="C:membrane"/>
    <property type="evidence" value="ECO:0007669"/>
    <property type="project" value="UniProtKB-SubCell"/>
</dbReference>
<dbReference type="Gene3D" id="2.60.120.10">
    <property type="entry name" value="Jelly Rolls"/>
    <property type="match status" value="1"/>
</dbReference>
<evidence type="ECO:0008006" key="10">
    <source>
        <dbReference type="Google" id="ProtNLM"/>
    </source>
</evidence>
<dbReference type="PANTHER" id="PTHR43310">
    <property type="entry name" value="SULFATE TRANSPORTER YBAR-RELATED"/>
    <property type="match status" value="1"/>
</dbReference>
<dbReference type="Proteomes" id="UP001530400">
    <property type="component" value="Unassembled WGS sequence"/>
</dbReference>
<comment type="subcellular location">
    <subcellularLocation>
        <location evidence="1">Membrane</location>
        <topology evidence="1">Multi-pass membrane protein</topology>
    </subcellularLocation>
</comment>
<dbReference type="SUPFAM" id="SSF52091">
    <property type="entry name" value="SpoIIaa-like"/>
    <property type="match status" value="1"/>
</dbReference>
<comment type="caution">
    <text evidence="8">The sequence shown here is derived from an EMBL/GenBank/DDBJ whole genome shotgun (WGS) entry which is preliminary data.</text>
</comment>
<keyword evidence="9" id="KW-1185">Reference proteome</keyword>
<dbReference type="EMBL" id="JALLPJ020001132">
    <property type="protein sequence ID" value="KAL3775838.1"/>
    <property type="molecule type" value="Genomic_DNA"/>
</dbReference>
<dbReference type="InterPro" id="IPR018490">
    <property type="entry name" value="cNMP-bd_dom_sf"/>
</dbReference>
<evidence type="ECO:0000256" key="1">
    <source>
        <dbReference type="ARBA" id="ARBA00004141"/>
    </source>
</evidence>
<sequence length="921" mass="101283">MTPPLQSPKRRSAPHTVAPTFRFSRDAMLSSQEAPTDLPFLRRSETDGNESFYGTIDESFKTSETNDDVELEPSIDFTCKEDTPLRGSYKRAPLMHQKMGSLMQRAASQIPAIALVTLFHLMVGIPFGVSYFPVSWRSSNPSAAMASSDDDAMTNDHNEFLVEGTFPIAGKEALGIRMFLFSTIVGQLVMTFASNFPNCIALQMVENVPFCQSLTAIVVEVQGYGKEALSTLFFLFGLASVIVGLVFYLLGKFSLGRILYFFPTHVLFPTSLTQQLTHTLMFMCAGGIGIFIAKTGLEVTANTSFSLTHDGWMAFLEKFHLLAVVFAFEAGLRALSYVTRDESGKSKYPLLSPIYFCSIPPFFYVCDFVLGMTTGTNLGDDFFFPSLTYSIDGGSSLWGQDDIWEIFQIIEMRNISWAAVLRSIPTMIALVLFSLIHVPINIPAFAVSSNVDVDMNAELVAHGYSNGIAGLLGGLQNYMAYTQSMIYFKSGGTGRMSSLAVAAFTSLLFFIGPQIASYLPRCMAGTLLLHCGVDLFLEGVYDSFGKYDNVEYGGIWVITLVMTIGGMEAALLAGVICALLTFAIQSVAYPKPIRGSMTAATLRSSEWNRCPGAFEILDRSDTGRMRILVVQFQGHLFFGNVAMFSDDLKELVRSMSRPIEKRPLIMIIDFTLVLGIDSSAAQAIIKLRDSLANQYAIKLSIFVSGDSEGFPCEINLSDLLKSQNVGSDDKALVARGIGDKRFIGSHVCEDLDEALIYAEDALIAMVEPALLYSSIKQSFLGGKHSKTDCLDGERSYAVDLLIEKCGCEGRELVEQFFTYFTREVYKKGDVVWKQGAKSHCAKLLVAGKLISTLENEAGTTEDISVGSVIGESGLVENCNRNSTVLVLEDSILYNLSRQSWEELKEKEPRCAHVLYNIVFGT</sequence>
<feature type="transmembrane region" description="Helical" evidence="5">
    <location>
        <begin position="460"/>
        <end position="478"/>
    </location>
</feature>
<dbReference type="AlphaFoldDB" id="A0ABD3NK39"/>
<evidence type="ECO:0000259" key="7">
    <source>
        <dbReference type="PROSITE" id="PS50801"/>
    </source>
</evidence>
<dbReference type="Pfam" id="PF01740">
    <property type="entry name" value="STAS"/>
    <property type="match status" value="1"/>
</dbReference>
<feature type="transmembrane region" description="Helical" evidence="5">
    <location>
        <begin position="499"/>
        <end position="519"/>
    </location>
</feature>
<dbReference type="InterPro" id="IPR002645">
    <property type="entry name" value="STAS_dom"/>
</dbReference>
<feature type="domain" description="STAS" evidence="7">
    <location>
        <begin position="627"/>
        <end position="758"/>
    </location>
</feature>
<feature type="transmembrane region" description="Helical" evidence="5">
    <location>
        <begin position="664"/>
        <end position="685"/>
    </location>
</feature>
<keyword evidence="4 5" id="KW-0472">Membrane</keyword>
<keyword evidence="2 5" id="KW-0812">Transmembrane</keyword>
<feature type="transmembrane region" description="Helical" evidence="5">
    <location>
        <begin position="228"/>
        <end position="250"/>
    </location>
</feature>
<evidence type="ECO:0000313" key="9">
    <source>
        <dbReference type="Proteomes" id="UP001530400"/>
    </source>
</evidence>
<dbReference type="PROSITE" id="PS50042">
    <property type="entry name" value="CNMP_BINDING_3"/>
    <property type="match status" value="1"/>
</dbReference>
<organism evidence="8 9">
    <name type="scientific">Cyclotella atomus</name>
    <dbReference type="NCBI Taxonomy" id="382360"/>
    <lineage>
        <taxon>Eukaryota</taxon>
        <taxon>Sar</taxon>
        <taxon>Stramenopiles</taxon>
        <taxon>Ochrophyta</taxon>
        <taxon>Bacillariophyta</taxon>
        <taxon>Coscinodiscophyceae</taxon>
        <taxon>Thalassiosirophycidae</taxon>
        <taxon>Stephanodiscales</taxon>
        <taxon>Stephanodiscaceae</taxon>
        <taxon>Cyclotella</taxon>
    </lineage>
</organism>
<feature type="domain" description="Cyclic nucleotide-binding" evidence="6">
    <location>
        <begin position="825"/>
        <end position="903"/>
    </location>
</feature>
<dbReference type="InterPro" id="IPR036513">
    <property type="entry name" value="STAS_dom_sf"/>
</dbReference>
<name>A0ABD3NK39_9STRA</name>
<evidence type="ECO:0000256" key="5">
    <source>
        <dbReference type="SAM" id="Phobius"/>
    </source>
</evidence>
<proteinExistence type="predicted"/>
<dbReference type="PROSITE" id="PS50801">
    <property type="entry name" value="STAS"/>
    <property type="match status" value="1"/>
</dbReference>
<accession>A0ABD3NK39</accession>